<gene>
    <name evidence="1" type="ORF">P4O66_005517</name>
</gene>
<organism evidence="1 2">
    <name type="scientific">Electrophorus voltai</name>
    <dbReference type="NCBI Taxonomy" id="2609070"/>
    <lineage>
        <taxon>Eukaryota</taxon>
        <taxon>Metazoa</taxon>
        <taxon>Chordata</taxon>
        <taxon>Craniata</taxon>
        <taxon>Vertebrata</taxon>
        <taxon>Euteleostomi</taxon>
        <taxon>Actinopterygii</taxon>
        <taxon>Neopterygii</taxon>
        <taxon>Teleostei</taxon>
        <taxon>Ostariophysi</taxon>
        <taxon>Gymnotiformes</taxon>
        <taxon>Gymnotoidei</taxon>
        <taxon>Gymnotidae</taxon>
        <taxon>Electrophorus</taxon>
    </lineage>
</organism>
<dbReference type="Proteomes" id="UP001239994">
    <property type="component" value="Unassembled WGS sequence"/>
</dbReference>
<dbReference type="EMBL" id="JAROKS010000010">
    <property type="protein sequence ID" value="KAK1800686.1"/>
    <property type="molecule type" value="Genomic_DNA"/>
</dbReference>
<dbReference type="Gene3D" id="3.60.10.10">
    <property type="entry name" value="Endonuclease/exonuclease/phosphatase"/>
    <property type="match status" value="1"/>
</dbReference>
<proteinExistence type="predicted"/>
<dbReference type="InterPro" id="IPR036691">
    <property type="entry name" value="Endo/exonu/phosph_ase_sf"/>
</dbReference>
<keyword evidence="2" id="KW-1185">Reference proteome</keyword>
<name>A0AAD9E0F2_9TELE</name>
<dbReference type="SUPFAM" id="SSF56219">
    <property type="entry name" value="DNase I-like"/>
    <property type="match status" value="1"/>
</dbReference>
<evidence type="ECO:0000313" key="1">
    <source>
        <dbReference type="EMBL" id="KAK1800686.1"/>
    </source>
</evidence>
<protein>
    <recommendedName>
        <fullName evidence="3">Endonuclease/exonuclease/phosphatase domain-containing protein</fullName>
    </recommendedName>
</protein>
<reference evidence="1" key="1">
    <citation type="submission" date="2023-03" db="EMBL/GenBank/DDBJ databases">
        <title>Electrophorus voltai genome.</title>
        <authorList>
            <person name="Bian C."/>
        </authorList>
    </citation>
    <scope>NUCLEOTIDE SEQUENCE</scope>
    <source>
        <strain evidence="1">CB-2022</strain>
        <tissue evidence="1">Muscle</tissue>
    </source>
</reference>
<feature type="non-terminal residue" evidence="1">
    <location>
        <position position="1"/>
    </location>
</feature>
<dbReference type="AlphaFoldDB" id="A0AAD9E0F2"/>
<sequence length="172" mass="19896">WNKTEETQIWYWKVGPLGRKAPNNRPGKNKNKDDFQVAWDLMSELHWKGSGYYTVYYSRNDNIKCNEVALIANRKIAKAVQCFNAIGDRIISVRFNAKPSSLTIWQVYEPTTDAEEEEEEEEEEEDVEKFYGELQLAIDQVPAKDIFIAGDFNAKVDVREEKPVVGKCRLGE</sequence>
<evidence type="ECO:0000313" key="2">
    <source>
        <dbReference type="Proteomes" id="UP001239994"/>
    </source>
</evidence>
<accession>A0AAD9E0F2</accession>
<evidence type="ECO:0008006" key="3">
    <source>
        <dbReference type="Google" id="ProtNLM"/>
    </source>
</evidence>
<comment type="caution">
    <text evidence="1">The sequence shown here is derived from an EMBL/GenBank/DDBJ whole genome shotgun (WGS) entry which is preliminary data.</text>
</comment>